<name>A0AAD5AHN5_SILAS</name>
<dbReference type="InterPro" id="IPR024703">
    <property type="entry name" value="Fascin_metazoans"/>
</dbReference>
<dbReference type="PANTHER" id="PTHR10551">
    <property type="entry name" value="FASCIN"/>
    <property type="match status" value="1"/>
</dbReference>
<feature type="domain" description="Fascin-like" evidence="7">
    <location>
        <begin position="27"/>
        <end position="132"/>
    </location>
</feature>
<comment type="caution">
    <text evidence="8">The sequence shown here is derived from an EMBL/GenBank/DDBJ whole genome shotgun (WGS) entry which is preliminary data.</text>
</comment>
<dbReference type="FunFam" id="2.80.10.50:FF:000008">
    <property type="entry name" value="Fascin"/>
    <property type="match status" value="1"/>
</dbReference>
<reference evidence="8" key="1">
    <citation type="submission" date="2018-07" db="EMBL/GenBank/DDBJ databases">
        <title>Comparative genomics of catfishes provides insights into carnivory and benthic adaptation.</title>
        <authorList>
            <person name="Zhang Y."/>
            <person name="Wang D."/>
            <person name="Peng Z."/>
            <person name="Zheng S."/>
            <person name="Shao F."/>
            <person name="Tao W."/>
        </authorList>
    </citation>
    <scope>NUCLEOTIDE SEQUENCE</scope>
    <source>
        <strain evidence="8">Chongqing</strain>
    </source>
</reference>
<dbReference type="FunFam" id="2.80.10.50:FF:000015">
    <property type="entry name" value="Fascin"/>
    <property type="match status" value="1"/>
</dbReference>
<dbReference type="EMBL" id="MU552100">
    <property type="protein sequence ID" value="KAI5616100.1"/>
    <property type="molecule type" value="Genomic_DNA"/>
</dbReference>
<dbReference type="GO" id="GO:0007163">
    <property type="term" value="P:establishment or maintenance of cell polarity"/>
    <property type="evidence" value="ECO:0007669"/>
    <property type="project" value="TreeGrafter"/>
</dbReference>
<feature type="non-terminal residue" evidence="8">
    <location>
        <position position="497"/>
    </location>
</feature>
<dbReference type="GO" id="GO:0031253">
    <property type="term" value="C:cell projection membrane"/>
    <property type="evidence" value="ECO:0007669"/>
    <property type="project" value="TreeGrafter"/>
</dbReference>
<dbReference type="PIRSF" id="PIRSF005682">
    <property type="entry name" value="Fascin"/>
    <property type="match status" value="1"/>
</dbReference>
<evidence type="ECO:0000256" key="1">
    <source>
        <dbReference type="ARBA" id="ARBA00004245"/>
    </source>
</evidence>
<dbReference type="GO" id="GO:0051017">
    <property type="term" value="P:actin filament bundle assembly"/>
    <property type="evidence" value="ECO:0007669"/>
    <property type="project" value="TreeGrafter"/>
</dbReference>
<dbReference type="PANTHER" id="PTHR10551:SF39">
    <property type="entry name" value="FASCIN"/>
    <property type="match status" value="1"/>
</dbReference>
<comment type="similarity">
    <text evidence="2">Belongs to the fascin family.</text>
</comment>
<dbReference type="SUPFAM" id="SSF50405">
    <property type="entry name" value="Actin-crosslinking proteins"/>
    <property type="match status" value="4"/>
</dbReference>
<dbReference type="Pfam" id="PF06268">
    <property type="entry name" value="Fascin"/>
    <property type="match status" value="4"/>
</dbReference>
<accession>A0AAD5AHN5</accession>
<dbReference type="FunFam" id="2.80.10.50:FF:000030">
    <property type="entry name" value="Fascin"/>
    <property type="match status" value="1"/>
</dbReference>
<dbReference type="GO" id="GO:0005737">
    <property type="term" value="C:cytoplasm"/>
    <property type="evidence" value="ECO:0007669"/>
    <property type="project" value="TreeGrafter"/>
</dbReference>
<protein>
    <recommendedName>
        <fullName evidence="6">Fascin</fullName>
    </recommendedName>
</protein>
<dbReference type="GO" id="GO:0051015">
    <property type="term" value="F:actin filament binding"/>
    <property type="evidence" value="ECO:0007669"/>
    <property type="project" value="InterPro"/>
</dbReference>
<dbReference type="InterPro" id="IPR008999">
    <property type="entry name" value="Actin-crosslinking"/>
</dbReference>
<dbReference type="Proteomes" id="UP001205998">
    <property type="component" value="Unassembled WGS sequence"/>
</dbReference>
<dbReference type="InterPro" id="IPR022768">
    <property type="entry name" value="Fascin-like_dom"/>
</dbReference>
<evidence type="ECO:0000256" key="6">
    <source>
        <dbReference type="ARBA" id="ARBA00067375"/>
    </source>
</evidence>
<dbReference type="InterPro" id="IPR010431">
    <property type="entry name" value="Fascin"/>
</dbReference>
<keyword evidence="5" id="KW-0206">Cytoskeleton</keyword>
<organism evidence="8 9">
    <name type="scientific">Silurus asotus</name>
    <name type="common">Amur catfish</name>
    <name type="synonym">Parasilurus asotus</name>
    <dbReference type="NCBI Taxonomy" id="30991"/>
    <lineage>
        <taxon>Eukaryota</taxon>
        <taxon>Metazoa</taxon>
        <taxon>Chordata</taxon>
        <taxon>Craniata</taxon>
        <taxon>Vertebrata</taxon>
        <taxon>Euteleostomi</taxon>
        <taxon>Actinopterygii</taxon>
        <taxon>Neopterygii</taxon>
        <taxon>Teleostei</taxon>
        <taxon>Ostariophysi</taxon>
        <taxon>Siluriformes</taxon>
        <taxon>Siluridae</taxon>
        <taxon>Silurus</taxon>
    </lineage>
</organism>
<keyword evidence="9" id="KW-1185">Reference proteome</keyword>
<dbReference type="GO" id="GO:0030175">
    <property type="term" value="C:filopodium"/>
    <property type="evidence" value="ECO:0007669"/>
    <property type="project" value="TreeGrafter"/>
</dbReference>
<evidence type="ECO:0000313" key="9">
    <source>
        <dbReference type="Proteomes" id="UP001205998"/>
    </source>
</evidence>
<evidence type="ECO:0000256" key="4">
    <source>
        <dbReference type="ARBA" id="ARBA00023203"/>
    </source>
</evidence>
<dbReference type="GO" id="GO:0001726">
    <property type="term" value="C:ruffle"/>
    <property type="evidence" value="ECO:0007669"/>
    <property type="project" value="TreeGrafter"/>
</dbReference>
<feature type="domain" description="Fascin-like" evidence="7">
    <location>
        <begin position="271"/>
        <end position="379"/>
    </location>
</feature>
<evidence type="ECO:0000256" key="3">
    <source>
        <dbReference type="ARBA" id="ARBA00022490"/>
    </source>
</evidence>
<evidence type="ECO:0000256" key="2">
    <source>
        <dbReference type="ARBA" id="ARBA00007415"/>
    </source>
</evidence>
<dbReference type="GO" id="GO:0030426">
    <property type="term" value="C:growth cone"/>
    <property type="evidence" value="ECO:0007669"/>
    <property type="project" value="TreeGrafter"/>
</dbReference>
<keyword evidence="4" id="KW-0009">Actin-binding</keyword>
<dbReference type="GO" id="GO:0005902">
    <property type="term" value="C:microvillus"/>
    <property type="evidence" value="ECO:0007669"/>
    <property type="project" value="TreeGrafter"/>
</dbReference>
<dbReference type="GO" id="GO:0030674">
    <property type="term" value="F:protein-macromolecule adaptor activity"/>
    <property type="evidence" value="ECO:0007669"/>
    <property type="project" value="InterPro"/>
</dbReference>
<feature type="domain" description="Fascin-like" evidence="7">
    <location>
        <begin position="146"/>
        <end position="254"/>
    </location>
</feature>
<keyword evidence="3" id="KW-0963">Cytoplasm</keyword>
<feature type="domain" description="Fascin-like" evidence="7">
    <location>
        <begin position="396"/>
        <end position="497"/>
    </location>
</feature>
<dbReference type="GO" id="GO:0030027">
    <property type="term" value="C:lamellipodium"/>
    <property type="evidence" value="ECO:0007669"/>
    <property type="project" value="TreeGrafter"/>
</dbReference>
<feature type="non-terminal residue" evidence="8">
    <location>
        <position position="1"/>
    </location>
</feature>
<dbReference type="FunFam" id="2.80.10.50:FF:000010">
    <property type="entry name" value="Fascin"/>
    <property type="match status" value="1"/>
</dbReference>
<gene>
    <name evidence="8" type="ORF">C0J50_8595</name>
</gene>
<proteinExistence type="inferred from homology"/>
<evidence type="ECO:0000313" key="8">
    <source>
        <dbReference type="EMBL" id="KAI5616100.1"/>
    </source>
</evidence>
<dbReference type="AlphaFoldDB" id="A0AAD5AHN5"/>
<dbReference type="GO" id="GO:0015629">
    <property type="term" value="C:actin cytoskeleton"/>
    <property type="evidence" value="ECO:0007669"/>
    <property type="project" value="TreeGrafter"/>
</dbReference>
<sequence>QISAGKMASGGLGERTVIQLGLINAEDKYLTAEAFGFKVNACATSMRKKQVWTLEHADQTGGDSSAVLLRSHLGRYLSADKDGNVSAELERPSRDCRFCVVAHSDGRWSLRSEAHGRYLGGAEDRVVCATAEEKWFVHLAMHPQVNLYSVARKRYLHAQPGRGELAADRDAPWGVGSVLTLVYRERRYHLQTADGRFLAGSGALVAEPRDDTGFTLEFRSGTVAFRDSAGRYLTPSGPSGAVKAAKGVRVGKDEALVLERSRGHVVLTASNERNVSMRQGVDLSANQDEESDQEVFQMEMEQETNLCAFRACNGKYWSLTPSGAIQCTASEKSASCFFKLEWKGAKVTLKASNDKYLAAKKNGQLAASVDCAGEQEEFVLKLINRPLIVLRGEDGFIGCRKQGTGTLDSNRSSYDVFQLEYNNNEYCLRDSAGKYWTVESNSVVVSSSDTPVYFLFEFCDYNRVAIKTQQGLYLKGDHAGVLKANAHCIANATLWEY</sequence>
<dbReference type="Gene3D" id="2.80.10.50">
    <property type="match status" value="4"/>
</dbReference>
<evidence type="ECO:0000259" key="7">
    <source>
        <dbReference type="Pfam" id="PF06268"/>
    </source>
</evidence>
<comment type="subcellular location">
    <subcellularLocation>
        <location evidence="1">Cytoplasm</location>
        <location evidence="1">Cytoskeleton</location>
    </subcellularLocation>
</comment>
<dbReference type="GO" id="GO:0016477">
    <property type="term" value="P:cell migration"/>
    <property type="evidence" value="ECO:0007669"/>
    <property type="project" value="TreeGrafter"/>
</dbReference>
<evidence type="ECO:0000256" key="5">
    <source>
        <dbReference type="ARBA" id="ARBA00023212"/>
    </source>
</evidence>